<dbReference type="InterPro" id="IPR008927">
    <property type="entry name" value="6-PGluconate_DH-like_C_sf"/>
</dbReference>
<keyword evidence="8" id="KW-0547">Nucleotide-binding</keyword>
<feature type="binding site" evidence="8">
    <location>
        <position position="252"/>
    </location>
    <ligand>
        <name>sn-glycerol 3-phosphate</name>
        <dbReference type="ChEBI" id="CHEBI:57597"/>
    </ligand>
</feature>
<comment type="pathway">
    <text evidence="8">Membrane lipid metabolism; glycerophospholipid metabolism.</text>
</comment>
<reference evidence="17" key="1">
    <citation type="submission" date="2015-05" db="EMBL/GenBank/DDBJ databases">
        <title>Draft genome sequence of 'Candidatus Phytoplasma Pruni' strain CX, a plant pathogenic bacterium.</title>
        <authorList>
            <person name="Lee I.-M."/>
            <person name="Bottner-Parker K.D."/>
            <person name="Shao J."/>
            <person name="Gundersen-Rindal D.E."/>
            <person name="Zhao Y."/>
            <person name="Davis R.E."/>
        </authorList>
    </citation>
    <scope>NUCLEOTIDE SEQUENCE [LARGE SCALE GENOMIC DNA]</scope>
    <source>
        <strain evidence="17">CX</strain>
    </source>
</reference>
<dbReference type="InterPro" id="IPR006168">
    <property type="entry name" value="G3P_DH_NAD-dep"/>
</dbReference>
<keyword evidence="8" id="KW-0963">Cytoplasm</keyword>
<organism evidence="16 17">
    <name type="scientific">Candidatus Phytoplasma pruni</name>
    <dbReference type="NCBI Taxonomy" id="479893"/>
    <lineage>
        <taxon>Bacteria</taxon>
        <taxon>Bacillati</taxon>
        <taxon>Mycoplasmatota</taxon>
        <taxon>Mollicutes</taxon>
        <taxon>Acholeplasmatales</taxon>
        <taxon>Acholeplasmataceae</taxon>
        <taxon>Candidatus Phytoplasma</taxon>
        <taxon>16SrIII (X-disease group)</taxon>
    </lineage>
</organism>
<comment type="caution">
    <text evidence="8">Lacks conserved residue(s) required for the propagation of feature annotation.</text>
</comment>
<comment type="subcellular location">
    <subcellularLocation>
        <location evidence="8">Cytoplasm</location>
    </subcellularLocation>
</comment>
<keyword evidence="2 8" id="KW-0444">Lipid biosynthesis</keyword>
<feature type="binding site" evidence="8">
    <location>
        <position position="135"/>
    </location>
    <ligand>
        <name>sn-glycerol 3-phosphate</name>
        <dbReference type="ChEBI" id="CHEBI:57597"/>
    </ligand>
</feature>
<feature type="binding site" evidence="8">
    <location>
        <position position="137"/>
    </location>
    <ligand>
        <name>NADPH</name>
        <dbReference type="ChEBI" id="CHEBI:57783"/>
    </ligand>
</feature>
<dbReference type="Gene3D" id="3.40.50.720">
    <property type="entry name" value="NAD(P)-binding Rossmann-like Domain"/>
    <property type="match status" value="1"/>
</dbReference>
<evidence type="ECO:0000256" key="5">
    <source>
        <dbReference type="ARBA" id="ARBA00023098"/>
    </source>
</evidence>
<dbReference type="PRINTS" id="PR00077">
    <property type="entry name" value="GPDHDRGNASE"/>
</dbReference>
<evidence type="ECO:0000256" key="2">
    <source>
        <dbReference type="ARBA" id="ARBA00022516"/>
    </source>
</evidence>
<keyword evidence="5 8" id="KW-0443">Lipid metabolism</keyword>
<dbReference type="GO" id="GO:0046168">
    <property type="term" value="P:glycerol-3-phosphate catabolic process"/>
    <property type="evidence" value="ECO:0007669"/>
    <property type="project" value="InterPro"/>
</dbReference>
<feature type="active site" description="Proton acceptor" evidence="8 9">
    <location>
        <position position="189"/>
    </location>
</feature>
<evidence type="ECO:0000259" key="14">
    <source>
        <dbReference type="Pfam" id="PF01210"/>
    </source>
</evidence>
<evidence type="ECO:0000259" key="15">
    <source>
        <dbReference type="Pfam" id="PF07479"/>
    </source>
</evidence>
<feature type="binding site" evidence="8">
    <location>
        <position position="12"/>
    </location>
    <ligand>
        <name>NADPH</name>
        <dbReference type="ChEBI" id="CHEBI:57783"/>
    </ligand>
</feature>
<feature type="binding site" evidence="10">
    <location>
        <position position="102"/>
    </location>
    <ligand>
        <name>substrate</name>
    </ligand>
</feature>
<dbReference type="OrthoDB" id="9812273at2"/>
<evidence type="ECO:0000313" key="17">
    <source>
        <dbReference type="Proteomes" id="UP000037386"/>
    </source>
</evidence>
<dbReference type="Gene3D" id="1.10.1040.10">
    <property type="entry name" value="N-(1-d-carboxylethyl)-l-norvaline Dehydrogenase, domain 2"/>
    <property type="match status" value="1"/>
</dbReference>
<dbReference type="AlphaFoldDB" id="A0A0M1N175"/>
<keyword evidence="6 8" id="KW-0594">Phospholipid biosynthesis</keyword>
<dbReference type="PATRIC" id="fig|479893.3.peg.74"/>
<feature type="binding site" evidence="8">
    <location>
        <position position="253"/>
    </location>
    <ligand>
        <name>NADPH</name>
        <dbReference type="ChEBI" id="CHEBI:57783"/>
    </ligand>
</feature>
<dbReference type="InterPro" id="IPR011128">
    <property type="entry name" value="G3P_DH_NAD-dep_N"/>
</dbReference>
<dbReference type="SUPFAM" id="SSF48179">
    <property type="entry name" value="6-phosphogluconate dehydrogenase C-terminal domain-like"/>
    <property type="match status" value="1"/>
</dbReference>
<accession>A0A0M1N175</accession>
<dbReference type="HAMAP" id="MF_00394">
    <property type="entry name" value="NAD_Glyc3P_dehydrog"/>
    <property type="match status" value="1"/>
</dbReference>
<dbReference type="STRING" id="479893.CPX_001296"/>
<dbReference type="GO" id="GO:0051287">
    <property type="term" value="F:NAD binding"/>
    <property type="evidence" value="ECO:0007669"/>
    <property type="project" value="InterPro"/>
</dbReference>
<feature type="binding site" evidence="8">
    <location>
        <position position="102"/>
    </location>
    <ligand>
        <name>NADPH</name>
        <dbReference type="ChEBI" id="CHEBI:57783"/>
    </ligand>
</feature>
<dbReference type="UniPathway" id="UPA00940"/>
<dbReference type="PANTHER" id="PTHR11728:SF1">
    <property type="entry name" value="GLYCEROL-3-PHOSPHATE DEHYDROGENASE [NAD(+)] 2, CHLOROPLASTIC"/>
    <property type="match status" value="1"/>
</dbReference>
<dbReference type="RefSeq" id="WP_053521282.1">
    <property type="nucleotide sequence ID" value="NZ_LHCF01000001.1"/>
</dbReference>
<dbReference type="GO" id="GO:0005975">
    <property type="term" value="P:carbohydrate metabolic process"/>
    <property type="evidence" value="ECO:0007669"/>
    <property type="project" value="InterPro"/>
</dbReference>
<dbReference type="InterPro" id="IPR036291">
    <property type="entry name" value="NAD(P)-bd_dom_sf"/>
</dbReference>
<dbReference type="GO" id="GO:0141153">
    <property type="term" value="F:glycerol-3-phosphate dehydrogenase (NADP+) activity"/>
    <property type="evidence" value="ECO:0007669"/>
    <property type="project" value="RHEA"/>
</dbReference>
<evidence type="ECO:0000256" key="1">
    <source>
        <dbReference type="ARBA" id="ARBA00011009"/>
    </source>
</evidence>
<evidence type="ECO:0000256" key="10">
    <source>
        <dbReference type="PIRSR" id="PIRSR000114-2"/>
    </source>
</evidence>
<dbReference type="Proteomes" id="UP000037386">
    <property type="component" value="Unassembled WGS sequence"/>
</dbReference>
<feature type="binding site" evidence="10">
    <location>
        <begin position="253"/>
        <end position="254"/>
    </location>
    <ligand>
        <name>substrate</name>
    </ligand>
</feature>
<feature type="binding site" evidence="8">
    <location>
        <position position="102"/>
    </location>
    <ligand>
        <name>sn-glycerol 3-phosphate</name>
        <dbReference type="ChEBI" id="CHEBI:57597"/>
    </ligand>
</feature>
<name>A0A0M1N175_9MOLU</name>
<feature type="binding site" evidence="11">
    <location>
        <position position="253"/>
    </location>
    <ligand>
        <name>NAD(+)</name>
        <dbReference type="ChEBI" id="CHEBI:57540"/>
    </ligand>
</feature>
<proteinExistence type="inferred from homology"/>
<keyword evidence="3 8" id="KW-0560">Oxidoreductase</keyword>
<dbReference type="NCBIfam" id="NF000940">
    <property type="entry name" value="PRK00094.1-2"/>
    <property type="match status" value="1"/>
</dbReference>
<feature type="binding site" evidence="11">
    <location>
        <begin position="8"/>
        <end position="13"/>
    </location>
    <ligand>
        <name>NAD(+)</name>
        <dbReference type="ChEBI" id="CHEBI:57540"/>
    </ligand>
</feature>
<keyword evidence="4 8" id="KW-0520">NAD</keyword>
<evidence type="ECO:0000256" key="8">
    <source>
        <dbReference type="HAMAP-Rule" id="MF_00394"/>
    </source>
</evidence>
<dbReference type="EMBL" id="LHCF01000001">
    <property type="protein sequence ID" value="KOR75734.1"/>
    <property type="molecule type" value="Genomic_DNA"/>
</dbReference>
<dbReference type="PANTHER" id="PTHR11728">
    <property type="entry name" value="GLYCEROL-3-PHOSPHATE DEHYDROGENASE"/>
    <property type="match status" value="1"/>
</dbReference>
<dbReference type="InterPro" id="IPR013328">
    <property type="entry name" value="6PGD_dom2"/>
</dbReference>
<comment type="catalytic activity">
    <reaction evidence="8">
        <text>sn-glycerol 3-phosphate + NAD(+) = dihydroxyacetone phosphate + NADH + H(+)</text>
        <dbReference type="Rhea" id="RHEA:11092"/>
        <dbReference type="ChEBI" id="CHEBI:15378"/>
        <dbReference type="ChEBI" id="CHEBI:57540"/>
        <dbReference type="ChEBI" id="CHEBI:57597"/>
        <dbReference type="ChEBI" id="CHEBI:57642"/>
        <dbReference type="ChEBI" id="CHEBI:57945"/>
        <dbReference type="EC" id="1.1.1.94"/>
    </reaction>
</comment>
<gene>
    <name evidence="8 16" type="primary">gpsA</name>
    <name evidence="16" type="ORF">CPX_001296</name>
</gene>
<feature type="binding site" evidence="8">
    <location>
        <position position="242"/>
    </location>
    <ligand>
        <name>sn-glycerol 3-phosphate</name>
        <dbReference type="ChEBI" id="CHEBI:57597"/>
    </ligand>
</feature>
<sequence length="325" mass="36450">MKKITIMGGGAWGSTLGQVLTDNQHQVLIYDNNETYINKINNQQHPIFDLSLQKIVATNDLEKSLNFADIIVLCIPAQNMRTFLQQINPLLKKPKSFINASKGIETKSNKMIFQITKEEIDPDKLKNYASLLGPSHAEEVILRRITFLLSASDDKAFSEKIVEIFSNPHYLKIHPSDDVMGSELCSAFKNALSLASGVLDNEDFQTNAKAAFISLGIIEMKKVLEILDMKTDIVLGLSGLGDFIVTAFNENSRNYQAGKKIRLGMDLNDIYANSFQTIEGVNNLKVFYELSIEKNIALPIIQSTYQVVFEKKPLENILSKILETK</sequence>
<feature type="binding site" evidence="8">
    <location>
        <position position="253"/>
    </location>
    <ligand>
        <name>sn-glycerol 3-phosphate</name>
        <dbReference type="ChEBI" id="CHEBI:57597"/>
    </ligand>
</feature>
<evidence type="ECO:0000256" key="6">
    <source>
        <dbReference type="ARBA" id="ARBA00023209"/>
    </source>
</evidence>
<feature type="binding site" evidence="8">
    <location>
        <position position="254"/>
    </location>
    <ligand>
        <name>sn-glycerol 3-phosphate</name>
        <dbReference type="ChEBI" id="CHEBI:57597"/>
    </ligand>
</feature>
<dbReference type="GO" id="GO:0046167">
    <property type="term" value="P:glycerol-3-phosphate biosynthetic process"/>
    <property type="evidence" value="ECO:0007669"/>
    <property type="project" value="UniProtKB-UniRule"/>
</dbReference>
<evidence type="ECO:0000256" key="13">
    <source>
        <dbReference type="RuleBase" id="RU000439"/>
    </source>
</evidence>
<feature type="binding site" evidence="8">
    <location>
        <position position="133"/>
    </location>
    <ligand>
        <name>sn-glycerol 3-phosphate</name>
        <dbReference type="ChEBI" id="CHEBI:57597"/>
    </ligand>
</feature>
<feature type="binding site" evidence="11">
    <location>
        <position position="137"/>
    </location>
    <ligand>
        <name>NAD(+)</name>
        <dbReference type="ChEBI" id="CHEBI:57540"/>
    </ligand>
</feature>
<feature type="binding site" evidence="8">
    <location>
        <position position="189"/>
    </location>
    <ligand>
        <name>sn-glycerol 3-phosphate</name>
        <dbReference type="ChEBI" id="CHEBI:57597"/>
    </ligand>
</feature>
<evidence type="ECO:0000256" key="9">
    <source>
        <dbReference type="PIRSR" id="PIRSR000114-1"/>
    </source>
</evidence>
<dbReference type="InterPro" id="IPR006109">
    <property type="entry name" value="G3P_DH_NAD-dep_C"/>
</dbReference>
<dbReference type="Pfam" id="PF07479">
    <property type="entry name" value="NAD_Gly3P_dh_C"/>
    <property type="match status" value="1"/>
</dbReference>
<keyword evidence="8" id="KW-0521">NADP</keyword>
<feature type="domain" description="Glycerol-3-phosphate dehydrogenase NAD-dependent C-terminal" evidence="15">
    <location>
        <begin position="178"/>
        <end position="318"/>
    </location>
</feature>
<protein>
    <recommendedName>
        <fullName evidence="8">Glycerol-3-phosphate dehydrogenase [NAD(P)+]</fullName>
        <ecNumber evidence="8">1.1.1.94</ecNumber>
    </recommendedName>
    <alternativeName>
        <fullName evidence="8">NAD(P)(+)-dependent glycerol-3-phosphate dehydrogenase</fullName>
    </alternativeName>
    <alternativeName>
        <fullName evidence="8">NAD(P)H-dependent dihydroxyacetone-phosphate reductase</fullName>
    </alternativeName>
</protein>
<evidence type="ECO:0000313" key="16">
    <source>
        <dbReference type="EMBL" id="KOR75734.1"/>
    </source>
</evidence>
<comment type="function">
    <text evidence="8">Catalyzes the reduction of the glycolytic intermediate dihydroxyacetone phosphate (DHAP) to sn-glycerol 3-phosphate (G3P), the key precursor for phospholipid synthesis.</text>
</comment>
<dbReference type="GO" id="GO:0008654">
    <property type="term" value="P:phospholipid biosynthetic process"/>
    <property type="evidence" value="ECO:0007669"/>
    <property type="project" value="UniProtKB-KW"/>
</dbReference>
<dbReference type="EC" id="1.1.1.94" evidence="8"/>
<evidence type="ECO:0000256" key="12">
    <source>
        <dbReference type="RuleBase" id="RU000437"/>
    </source>
</evidence>
<keyword evidence="7 8" id="KW-1208">Phospholipid metabolism</keyword>
<comment type="caution">
    <text evidence="16">The sequence shown here is derived from an EMBL/GenBank/DDBJ whole genome shotgun (WGS) entry which is preliminary data.</text>
</comment>
<feature type="domain" description="Glycerol-3-phosphate dehydrogenase NAD-dependent N-terminal" evidence="14">
    <location>
        <begin position="3"/>
        <end position="157"/>
    </location>
</feature>
<feature type="binding site" evidence="8">
    <location>
        <position position="279"/>
    </location>
    <ligand>
        <name>NADPH</name>
        <dbReference type="ChEBI" id="CHEBI:57783"/>
    </ligand>
</feature>
<evidence type="ECO:0000256" key="4">
    <source>
        <dbReference type="ARBA" id="ARBA00023027"/>
    </source>
</evidence>
<evidence type="ECO:0000256" key="11">
    <source>
        <dbReference type="PIRSR" id="PIRSR000114-3"/>
    </source>
</evidence>
<dbReference type="SUPFAM" id="SSF51735">
    <property type="entry name" value="NAD(P)-binding Rossmann-fold domains"/>
    <property type="match status" value="1"/>
</dbReference>
<comment type="catalytic activity">
    <reaction evidence="8 13">
        <text>sn-glycerol 3-phosphate + NADP(+) = dihydroxyacetone phosphate + NADPH + H(+)</text>
        <dbReference type="Rhea" id="RHEA:11096"/>
        <dbReference type="ChEBI" id="CHEBI:15378"/>
        <dbReference type="ChEBI" id="CHEBI:57597"/>
        <dbReference type="ChEBI" id="CHEBI:57642"/>
        <dbReference type="ChEBI" id="CHEBI:57783"/>
        <dbReference type="ChEBI" id="CHEBI:58349"/>
        <dbReference type="EC" id="1.1.1.94"/>
    </reaction>
</comment>
<evidence type="ECO:0000256" key="3">
    <source>
        <dbReference type="ARBA" id="ARBA00023002"/>
    </source>
</evidence>
<dbReference type="PIRSF" id="PIRSF000114">
    <property type="entry name" value="Glycerol-3-P_dh"/>
    <property type="match status" value="1"/>
</dbReference>
<dbReference type="GO" id="GO:0141152">
    <property type="term" value="F:glycerol-3-phosphate dehydrogenase (NAD+) activity"/>
    <property type="evidence" value="ECO:0007669"/>
    <property type="project" value="RHEA"/>
</dbReference>
<dbReference type="GO" id="GO:0005829">
    <property type="term" value="C:cytosol"/>
    <property type="evidence" value="ECO:0007669"/>
    <property type="project" value="TreeGrafter"/>
</dbReference>
<evidence type="ECO:0000256" key="7">
    <source>
        <dbReference type="ARBA" id="ARBA00023264"/>
    </source>
</evidence>
<comment type="similarity">
    <text evidence="1 8 12">Belongs to the NAD-dependent glycerol-3-phosphate dehydrogenase family.</text>
</comment>
<dbReference type="GO" id="GO:0006650">
    <property type="term" value="P:glycerophospholipid metabolic process"/>
    <property type="evidence" value="ECO:0007669"/>
    <property type="project" value="UniProtKB-UniRule"/>
</dbReference>
<dbReference type="Pfam" id="PF01210">
    <property type="entry name" value="NAD_Gly3P_dh_N"/>
    <property type="match status" value="1"/>
</dbReference>